<dbReference type="EMBL" id="CP063231">
    <property type="protein sequence ID" value="URL57553.1"/>
    <property type="molecule type" value="Genomic_DNA"/>
</dbReference>
<feature type="region of interest" description="Disordered" evidence="2">
    <location>
        <begin position="1278"/>
        <end position="1297"/>
    </location>
</feature>
<dbReference type="InterPro" id="IPR050708">
    <property type="entry name" value="T6SS_VgrG/RHS"/>
</dbReference>
<evidence type="ECO:0000256" key="1">
    <source>
        <dbReference type="ARBA" id="ARBA00022737"/>
    </source>
</evidence>
<dbReference type="InterPro" id="IPR031325">
    <property type="entry name" value="RHS_repeat"/>
</dbReference>
<organism evidence="5 6">
    <name type="scientific">Luteibacter flocculans</name>
    <dbReference type="NCBI Taxonomy" id="2780091"/>
    <lineage>
        <taxon>Bacteria</taxon>
        <taxon>Pseudomonadati</taxon>
        <taxon>Pseudomonadota</taxon>
        <taxon>Gammaproteobacteria</taxon>
        <taxon>Lysobacterales</taxon>
        <taxon>Rhodanobacteraceae</taxon>
        <taxon>Luteibacter</taxon>
    </lineage>
</organism>
<accession>A0ABY4T123</accession>
<evidence type="ECO:0000313" key="5">
    <source>
        <dbReference type="EMBL" id="URL57553.1"/>
    </source>
</evidence>
<gene>
    <name evidence="5" type="ORF">IM816_13090</name>
</gene>
<dbReference type="Proteomes" id="UP001056681">
    <property type="component" value="Chromosome"/>
</dbReference>
<dbReference type="PANTHER" id="PTHR32305">
    <property type="match status" value="1"/>
</dbReference>
<dbReference type="InterPro" id="IPR045351">
    <property type="entry name" value="DUF6531"/>
</dbReference>
<feature type="domain" description="Teneurin-like YD-shell" evidence="4">
    <location>
        <begin position="1087"/>
        <end position="1337"/>
    </location>
</feature>
<dbReference type="Pfam" id="PF25023">
    <property type="entry name" value="TEN_YD-shell"/>
    <property type="match status" value="1"/>
</dbReference>
<reference evidence="5" key="1">
    <citation type="submission" date="2020-10" db="EMBL/GenBank/DDBJ databases">
        <title>Whole-genome sequence of Luteibacter sp. EIF3.</title>
        <authorList>
            <person name="Friedrich I."/>
            <person name="Hertel R."/>
            <person name="Daniel R."/>
        </authorList>
    </citation>
    <scope>NUCLEOTIDE SEQUENCE</scope>
    <source>
        <strain evidence="5">EIF3</strain>
    </source>
</reference>
<dbReference type="InterPro" id="IPR056823">
    <property type="entry name" value="TEN-like_YD-shell"/>
</dbReference>
<dbReference type="Pfam" id="PF20148">
    <property type="entry name" value="DUF6531"/>
    <property type="match status" value="1"/>
</dbReference>
<name>A0ABY4T123_9GAMM</name>
<sequence>MHTYLVLGRRAFAASVVQPATWSKQCVVAAAIFCAIASMPLSVRAQDVEPFVEYRGKVFDGPDVYSMTIPEAADAQIKSECREHHYSGCKLTSFGDGAHSYSAYYLATLPSGNTYTRLTVGNKFYSCPNPPALYIVTNFGSNGPYPNRYIVVGTAGGDVICRHATQPENPGPEAEMTHQSDLGPGDCETRPTAGNPINVGLNNKYQEVEDVAATDGSSLRWSRYYNSGIVGDDKKQTLPATVRLGSRWRGTYDRSLAMVTTKDGERIRLQRHTGERLDFVETEGRFRSVADPRGQLTREGDGWLYRTGNGELERYDVNGRLVSLGAGTSRQITFRYDNDALIEAIDRQGRKLTFTYDSTGRMATVSDGNGVAVTYGYSEASEADRKADLVRATYADNTFHDYRYKEQGHGGGADAHALTAIYDETGERFATFTYDGDGRAVASEHAGGVGAVSLTREADGSVAVTGPTKATHRYRYADVRGVRRLVGVDQPGGAGCGAASASIAYDDNGLMSRRVDFDGRTTEYTHDVDGNELERTEAAGTPAARRVTTEWHPTLRLPVRVTRPGREERYRYDAAGNLLGSEVWGAVDPTVPAAPLTLSRAWRMTYDAEGRLLHQEGPRSDSDRLATLARYTYRTADAANCATGPCDYRKGDLWKIENALGHTVEILAYDAAGRVRSRKGEQGIRFDYTYAARGWLKELRETRPDGIVAINSFTHTPRGDIASITDPDGITLSFEYDKAGRLVQVSNPSNHRLRLQLDAAGQRIKEEGYDSFSLQLQLTRTFDALGRVETETHDGAITRYTYDELGRPTGATDADGRRDSATYDALGRLREAIRDVGGLGAVSKASHDPLDQLTAMEDPKGLSTRYLTTGLGDLGSIDSPDAGPSLDEHDAAGLVVRHEGAGGVGSFRVTRDALGRPTQVQYDGGITASYAYDVADAACPAGQRYTLGRLAAMSQGDSRTVYCYDAPGNITRKLQRWASSTVDVSYRYSKAGRVEEVAIGGGARTTYRYDKDGSVTSVSVTPTGASEQALITSVVYRPFDLIGSWRYGNGKELYANRDRSGRVVSWGGLDDALYTVAYTPGGEVATQVSRSHAFRFDHDGLGFMTSVKSYSSGDELRRFEYDRTGDRATMTAGGVRQTYLYDPRSHRLTTADGTSRTYDAAGNTIGIGSATLAYDASGRLASASDQGRMLVSYGYDAAGQRIMRTDAGKAPSLWLYDEQGHWLADYDRTGRIVRQAVWMGDYLVGLIEGTKLYYVQPDHLGTPRAVVDPVRNTTVWRLRPTDDPFGTSPPDEDPDSDGTRFVLDLRFPGQRYDAATGLHYNYYRDYDPATGRYIQVDPIGLAGGLNPYLYANGSPLRYTDPSGNIPLPVITAAIGAAGGAVGDALIQVVGMYRSDWCKSFNWRQLGVSALLGATGGVALPATRGLVGVSAVGGLAGYGGHLANGGGVTDIEGLWAISAGVAAGAVGGNVTHITKHGMGGTVASAGLVKRSNEAAAMRANAGTVNVLRGAAGGTVASAPGLSGPCGCNE</sequence>
<keyword evidence="1" id="KW-0677">Repeat</keyword>
<evidence type="ECO:0000313" key="6">
    <source>
        <dbReference type="Proteomes" id="UP001056681"/>
    </source>
</evidence>
<evidence type="ECO:0000259" key="4">
    <source>
        <dbReference type="Pfam" id="PF25023"/>
    </source>
</evidence>
<evidence type="ECO:0008006" key="7">
    <source>
        <dbReference type="Google" id="ProtNLM"/>
    </source>
</evidence>
<dbReference type="InterPro" id="IPR022385">
    <property type="entry name" value="Rhs_assc_core"/>
</dbReference>
<feature type="domain" description="DUF6531" evidence="3">
    <location>
        <begin position="194"/>
        <end position="279"/>
    </location>
</feature>
<dbReference type="InterPro" id="IPR006530">
    <property type="entry name" value="YD"/>
</dbReference>
<dbReference type="Gene3D" id="2.180.10.10">
    <property type="entry name" value="RHS repeat-associated core"/>
    <property type="match status" value="3"/>
</dbReference>
<evidence type="ECO:0000256" key="2">
    <source>
        <dbReference type="SAM" id="MobiDB-lite"/>
    </source>
</evidence>
<evidence type="ECO:0000259" key="3">
    <source>
        <dbReference type="Pfam" id="PF20148"/>
    </source>
</evidence>
<proteinExistence type="predicted"/>
<feature type="region of interest" description="Disordered" evidence="2">
    <location>
        <begin position="166"/>
        <end position="192"/>
    </location>
</feature>
<keyword evidence="6" id="KW-1185">Reference proteome</keyword>
<protein>
    <recommendedName>
        <fullName evidence="7">RHS repeat-associated core domain-containing protein</fullName>
    </recommendedName>
</protein>
<dbReference type="NCBIfam" id="TIGR03696">
    <property type="entry name" value="Rhs_assc_core"/>
    <property type="match status" value="1"/>
</dbReference>
<dbReference type="NCBIfam" id="TIGR01643">
    <property type="entry name" value="YD_repeat_2x"/>
    <property type="match status" value="4"/>
</dbReference>
<dbReference type="PANTHER" id="PTHR32305:SF15">
    <property type="entry name" value="PROTEIN RHSA-RELATED"/>
    <property type="match status" value="1"/>
</dbReference>
<dbReference type="RefSeq" id="WP_250338422.1">
    <property type="nucleotide sequence ID" value="NZ_CP063231.1"/>
</dbReference>
<dbReference type="Pfam" id="PF05593">
    <property type="entry name" value="RHS_repeat"/>
    <property type="match status" value="3"/>
</dbReference>